<dbReference type="InterPro" id="IPR000014">
    <property type="entry name" value="PAS"/>
</dbReference>
<sequence length="898" mass="101477">MSDPVGTDNELFRSRDDESESLRRCLTLVNTIDDGVYQLDTEGRFVAVNDAIVDATGYARDDLLGQHVSAVVEDADARRLERETRDRLESGADPSTTFNLVIETAAGDRIPCELRFSLLVEGGELEGTVGVVRTVDEHDRANDQLPSIWRTNDSISSVINEANVGVFVLDDEFDVVWINDTIEEYFGVDRSEAIGRDKSSLIRETIRNHLADPETFTETVLATYEDNTYVEQFECRITAGDDREERWLEHRSKPIESGRYAGGRVELYYDITDRKEAQRARQESERRFQTLVDTVEEYGIFMLDTEGRVISWNEGAERIHGYSSAEILGEHFSRFYTEAARADGIPEDNLARARDAGTVEDEGWRVREDGSTFWADATITAIYDEDTLQGYAKVTRDMTQRREREQRLRREYELTDQILEASPVGIAVVNPDGSAARANERMGELLDLPMDDASVYTTAQQDIYDANGEFLPLEERPVSRVFDTGAPVIDREILLERSDGQRQWLSINARPITDERGTPEQVVETATDITDLKELAERRKRELTEREKELAAVQLVTNLLETGDQPTDELLREFVTTLPQFFQHPERTAARVSVGDVDATTGAYAPSDQRITASSRTVNETPITIDVVFHEGDARSANDTGGFFDEEQELIETLATLLKLNFDRNEYIDDLQESNKRLEQFAYAASHDLQEPLRMISSYLQLIERRYAEELDDDGEEFLAYAVDGAERMREMIDGLLAYSRVETRGDPFERIDLDTVLADVLEDLRLSIEDHDAEITADSLPTVEGDASQLRQVFQNLLDNALEYSGDEPPRVHVGAERNGNEWIVSVRDEGIGIAPDDGDRVFEVFQRLHTHDEHAGTGIGLALCQRIIERHGGEIWVESEPGEGATFSFTIPVLDE</sequence>
<feature type="domain" description="Histidine kinase" evidence="7">
    <location>
        <begin position="684"/>
        <end position="897"/>
    </location>
</feature>
<dbReference type="InterPro" id="IPR013656">
    <property type="entry name" value="PAS_4"/>
</dbReference>
<feature type="domain" description="PAC" evidence="9">
    <location>
        <begin position="359"/>
        <end position="410"/>
    </location>
</feature>
<dbReference type="CDD" id="cd00130">
    <property type="entry name" value="PAS"/>
    <property type="match status" value="4"/>
</dbReference>
<dbReference type="PROSITE" id="PS50112">
    <property type="entry name" value="PAS"/>
    <property type="match status" value="3"/>
</dbReference>
<proteinExistence type="predicted"/>
<dbReference type="PROSITE" id="PS50113">
    <property type="entry name" value="PAC"/>
    <property type="match status" value="3"/>
</dbReference>
<dbReference type="PANTHER" id="PTHR43304">
    <property type="entry name" value="PHYTOCHROME-LIKE PROTEIN CPH1"/>
    <property type="match status" value="1"/>
</dbReference>
<dbReference type="Pfam" id="PF00989">
    <property type="entry name" value="PAS"/>
    <property type="match status" value="1"/>
</dbReference>
<dbReference type="CDD" id="cd00082">
    <property type="entry name" value="HisKA"/>
    <property type="match status" value="1"/>
</dbReference>
<evidence type="ECO:0000256" key="5">
    <source>
        <dbReference type="ARBA" id="ARBA00022777"/>
    </source>
</evidence>
<dbReference type="PROSITE" id="PS50109">
    <property type="entry name" value="HIS_KIN"/>
    <property type="match status" value="1"/>
</dbReference>
<evidence type="ECO:0000256" key="2">
    <source>
        <dbReference type="ARBA" id="ARBA00012438"/>
    </source>
</evidence>
<feature type="domain" description="PAC" evidence="9">
    <location>
        <begin position="231"/>
        <end position="283"/>
    </location>
</feature>
<dbReference type="EMBL" id="JAOPKB010000017">
    <property type="protein sequence ID" value="MCU4975272.1"/>
    <property type="molecule type" value="Genomic_DNA"/>
</dbReference>
<evidence type="ECO:0000313" key="11">
    <source>
        <dbReference type="Proteomes" id="UP001320972"/>
    </source>
</evidence>
<evidence type="ECO:0000256" key="4">
    <source>
        <dbReference type="ARBA" id="ARBA00022679"/>
    </source>
</evidence>
<organism evidence="10 11">
    <name type="scientific">Natronoglomus mannanivorans</name>
    <dbReference type="NCBI Taxonomy" id="2979990"/>
    <lineage>
        <taxon>Archaea</taxon>
        <taxon>Methanobacteriati</taxon>
        <taxon>Methanobacteriota</taxon>
        <taxon>Stenosarchaea group</taxon>
        <taxon>Halobacteria</taxon>
        <taxon>Halobacteriales</taxon>
        <taxon>Natrialbaceae</taxon>
        <taxon>Natronoglomus</taxon>
    </lineage>
</organism>
<dbReference type="NCBIfam" id="TIGR00229">
    <property type="entry name" value="sensory_box"/>
    <property type="match status" value="4"/>
</dbReference>
<dbReference type="Pfam" id="PF02518">
    <property type="entry name" value="HATPase_c"/>
    <property type="match status" value="1"/>
</dbReference>
<evidence type="ECO:0000256" key="3">
    <source>
        <dbReference type="ARBA" id="ARBA00022553"/>
    </source>
</evidence>
<evidence type="ECO:0000259" key="7">
    <source>
        <dbReference type="PROSITE" id="PS50109"/>
    </source>
</evidence>
<dbReference type="SUPFAM" id="SSF55785">
    <property type="entry name" value="PYP-like sensor domain (PAS domain)"/>
    <property type="match status" value="4"/>
</dbReference>
<dbReference type="SMART" id="SM00388">
    <property type="entry name" value="HisKA"/>
    <property type="match status" value="1"/>
</dbReference>
<dbReference type="InterPro" id="IPR036890">
    <property type="entry name" value="HATPase_C_sf"/>
</dbReference>
<evidence type="ECO:0000313" key="10">
    <source>
        <dbReference type="EMBL" id="MCU4975272.1"/>
    </source>
</evidence>
<dbReference type="Gene3D" id="3.30.450.20">
    <property type="entry name" value="PAS domain"/>
    <property type="match status" value="4"/>
</dbReference>
<dbReference type="Pfam" id="PF13426">
    <property type="entry name" value="PAS_9"/>
    <property type="match status" value="1"/>
</dbReference>
<comment type="caution">
    <text evidence="10">The sequence shown here is derived from an EMBL/GenBank/DDBJ whole genome shotgun (WGS) entry which is preliminary data.</text>
</comment>
<feature type="domain" description="PAS" evidence="8">
    <location>
        <begin position="151"/>
        <end position="196"/>
    </location>
</feature>
<dbReference type="InterPro" id="IPR003594">
    <property type="entry name" value="HATPase_dom"/>
</dbReference>
<dbReference type="Gene3D" id="1.10.287.130">
    <property type="match status" value="1"/>
</dbReference>
<feature type="domain" description="PAS" evidence="8">
    <location>
        <begin position="21"/>
        <end position="91"/>
    </location>
</feature>
<evidence type="ECO:0000256" key="1">
    <source>
        <dbReference type="ARBA" id="ARBA00000085"/>
    </source>
</evidence>
<dbReference type="SUPFAM" id="SSF55874">
    <property type="entry name" value="ATPase domain of HSP90 chaperone/DNA topoisomerase II/histidine kinase"/>
    <property type="match status" value="1"/>
</dbReference>
<feature type="coiled-coil region" evidence="6">
    <location>
        <begin position="526"/>
        <end position="553"/>
    </location>
</feature>
<feature type="domain" description="PAC" evidence="9">
    <location>
        <begin position="489"/>
        <end position="541"/>
    </location>
</feature>
<dbReference type="PANTHER" id="PTHR43304:SF1">
    <property type="entry name" value="PAC DOMAIN-CONTAINING PROTEIN"/>
    <property type="match status" value="1"/>
</dbReference>
<dbReference type="Proteomes" id="UP001320972">
    <property type="component" value="Unassembled WGS sequence"/>
</dbReference>
<dbReference type="Pfam" id="PF00512">
    <property type="entry name" value="HisKA"/>
    <property type="match status" value="1"/>
</dbReference>
<accession>A0ABT2QK09</accession>
<keyword evidence="4" id="KW-0808">Transferase</keyword>
<gene>
    <name evidence="10" type="ORF">OB955_21455</name>
</gene>
<dbReference type="InterPro" id="IPR036097">
    <property type="entry name" value="HisK_dim/P_sf"/>
</dbReference>
<evidence type="ECO:0000259" key="9">
    <source>
        <dbReference type="PROSITE" id="PS50113"/>
    </source>
</evidence>
<dbReference type="PRINTS" id="PR00344">
    <property type="entry name" value="BCTRLSENSOR"/>
</dbReference>
<evidence type="ECO:0000259" key="8">
    <source>
        <dbReference type="PROSITE" id="PS50112"/>
    </source>
</evidence>
<dbReference type="SMART" id="SM00091">
    <property type="entry name" value="PAS"/>
    <property type="match status" value="4"/>
</dbReference>
<dbReference type="InterPro" id="IPR004358">
    <property type="entry name" value="Sig_transdc_His_kin-like_C"/>
</dbReference>
<evidence type="ECO:0000256" key="6">
    <source>
        <dbReference type="SAM" id="Coils"/>
    </source>
</evidence>
<dbReference type="SMART" id="SM00086">
    <property type="entry name" value="PAC"/>
    <property type="match status" value="4"/>
</dbReference>
<dbReference type="Pfam" id="PF08448">
    <property type="entry name" value="PAS_4"/>
    <property type="match status" value="2"/>
</dbReference>
<dbReference type="InterPro" id="IPR000700">
    <property type="entry name" value="PAS-assoc_C"/>
</dbReference>
<dbReference type="InterPro" id="IPR001610">
    <property type="entry name" value="PAC"/>
</dbReference>
<dbReference type="InterPro" id="IPR052162">
    <property type="entry name" value="Sensor_kinase/Photoreceptor"/>
</dbReference>
<keyword evidence="5" id="KW-0418">Kinase</keyword>
<feature type="domain" description="PAS" evidence="8">
    <location>
        <begin position="284"/>
        <end position="330"/>
    </location>
</feature>
<protein>
    <recommendedName>
        <fullName evidence="2">histidine kinase</fullName>
        <ecNumber evidence="2">2.7.13.3</ecNumber>
    </recommendedName>
</protein>
<keyword evidence="3" id="KW-0597">Phosphoprotein</keyword>
<comment type="catalytic activity">
    <reaction evidence="1">
        <text>ATP + protein L-histidine = ADP + protein N-phospho-L-histidine.</text>
        <dbReference type="EC" id="2.7.13.3"/>
    </reaction>
</comment>
<dbReference type="InterPro" id="IPR013767">
    <property type="entry name" value="PAS_fold"/>
</dbReference>
<reference evidence="10 11" key="1">
    <citation type="submission" date="2022-09" db="EMBL/GenBank/DDBJ databases">
        <title>Enrichment on poylsaccharides allowed isolation of novel metabolic and taxonomic groups of Haloarchaea.</title>
        <authorList>
            <person name="Sorokin D.Y."/>
            <person name="Elcheninov A.G."/>
            <person name="Khizhniak T.V."/>
            <person name="Kolganova T.V."/>
            <person name="Kublanov I.V."/>
        </authorList>
    </citation>
    <scope>NUCLEOTIDE SEQUENCE [LARGE SCALE GENOMIC DNA]</scope>
    <source>
        <strain evidence="10 11">AArc-m2/3/4</strain>
    </source>
</reference>
<keyword evidence="11" id="KW-1185">Reference proteome</keyword>
<dbReference type="InterPro" id="IPR035965">
    <property type="entry name" value="PAS-like_dom_sf"/>
</dbReference>
<name>A0ABT2QK09_9EURY</name>
<dbReference type="InterPro" id="IPR003661">
    <property type="entry name" value="HisK_dim/P_dom"/>
</dbReference>
<dbReference type="InterPro" id="IPR005467">
    <property type="entry name" value="His_kinase_dom"/>
</dbReference>
<dbReference type="SMART" id="SM00387">
    <property type="entry name" value="HATPase_c"/>
    <property type="match status" value="1"/>
</dbReference>
<dbReference type="SUPFAM" id="SSF47384">
    <property type="entry name" value="Homodimeric domain of signal transducing histidine kinase"/>
    <property type="match status" value="1"/>
</dbReference>
<keyword evidence="6" id="KW-0175">Coiled coil</keyword>
<dbReference type="RefSeq" id="WP_338009041.1">
    <property type="nucleotide sequence ID" value="NZ_JAOPKB010000017.1"/>
</dbReference>
<dbReference type="Gene3D" id="3.30.565.10">
    <property type="entry name" value="Histidine kinase-like ATPase, C-terminal domain"/>
    <property type="match status" value="1"/>
</dbReference>
<dbReference type="EC" id="2.7.13.3" evidence="2"/>